<keyword evidence="1" id="KW-0175">Coiled coil</keyword>
<accession>A0A2S6BWM8</accession>
<evidence type="ECO:0000313" key="2">
    <source>
        <dbReference type="EMBL" id="PPJ51878.1"/>
    </source>
</evidence>
<name>A0A2S6BWM8_9PEZI</name>
<organism evidence="2 3">
    <name type="scientific">Cercospora berteroae</name>
    <dbReference type="NCBI Taxonomy" id="357750"/>
    <lineage>
        <taxon>Eukaryota</taxon>
        <taxon>Fungi</taxon>
        <taxon>Dikarya</taxon>
        <taxon>Ascomycota</taxon>
        <taxon>Pezizomycotina</taxon>
        <taxon>Dothideomycetes</taxon>
        <taxon>Dothideomycetidae</taxon>
        <taxon>Mycosphaerellales</taxon>
        <taxon>Mycosphaerellaceae</taxon>
        <taxon>Cercospora</taxon>
    </lineage>
</organism>
<sequence>MAKPVVYVPVKLDAFVLNGSSKGFPDDASVAPISPPNYTFLRLDAALIQNDVLPYHDISHASPPSLNPRLTDLGTGEPRKRRQGVYLHWMLPRCYRAGSSAQTDSAPVFKTAPDRWLVIRRLHPGAEPAGRFRDITAWIVESNKVRNVQDFDRNVDVEVECAPYLKGDAGSIEAQAEIYIGQKTLLTPGSWKETAPDAQRFVPLGTLNTANPLFADYAPHCPNVFSILDNFEYVQDGKRDYLTKATASYYVLGWHGEENQDFLTNSRSMTMSELLSNNFLSMPVAKSDDFLNRSSSGRVLCHGAMYTVNYNSQDNNTLALPSADAAKKFANPKSHPVTVGTTPLDSVLSYVRAYNDSLKQGGARDTALDRTESDLRHLETLLLKQEDDIDSQQEAQDMLSANNFEPYQDSGSFWNLSAATPSNTVSTALPTRTQQLFEPTSSQKQSLAKLNDVQAALDSAKREMQSEQWNLFALWWKYISDKSWQDSRTTIRESPADPPKKPADLVDAQLKIVKSMKARVESLGSVVETYLKPFVRPGSDSTKPSYIVERGARKRFYTQRDPCLLVPGLSNPWPVDWLSLLPTRFASQVQVPNLPPQTPAGWGGLGDVINNNVLPCFINKQGVANRELQDAAASLIREFFNLRPSDSPGAKEIPSTVRGKASTDVVLPHYHDSRDQWNNTQAWFPLFLEWEISYCHIPWDAWDFNQVKIPFRPNENPRVRYGIKPDRTVAEIVRSGSTRVRDEREIDGRVLILPQPGFSLRVSVEQLLSSTNPDMLPDGLKPKLDPQTGAVTLDPVPDFLSKIEQIQLLSAPMTGFMDHLTTKLQGTHIKPTVRDPGSPTNVTSLKAAERPEANLNTEAIALMGSELDKTPFSDFVRFEAGVAPMKPVTHGQFRFTKLNIIDKFGQAISAIDPRPANNIPPLYPNLSEYFHPQDLGGDINRENVITEDPTGCQYAQYPPTINQDARLNGNFMLFDQSLKMWRTANEWDDPLWGFVVLNYAENGVQIFLPDGQFYREVRLGGPNRASQSIEWQPFEPPSDARAKPTDPKVFRSLGYPQLDALMKQLSRPDYLRSFFGMVNKALAALPHTPNQYAEYLNAIVGRPLALTNIGFALELATPPLKNQSTLSNASPDIPLTSVKGGAKGYDFTVKIGDRDRAYDGLVCLFKQIGDAKTPPGQELDLTTMITYYPAGKNTTALDRDQYMELTPYHLSSRSYRLDQRDPSIAGSEVSKLMVDHYNQVSMFGALLDPFAKIHAYSGILPITTLQLPPWTLQSALQRMTAFFRMGPLIITTPDLQKRYDGKKNLSTESNLLEIAQAAAVVPVTTSDPSAQAQVPQFSGLPLPALASANWNWLQPYAVAPDATSTPPIGGSASAAAHSPKSQHWNPFLIASLDNRPRFERGPYTAVEGFLQLKKPISDGKI</sequence>
<dbReference type="OrthoDB" id="2992173at2759"/>
<evidence type="ECO:0000313" key="3">
    <source>
        <dbReference type="Proteomes" id="UP000237631"/>
    </source>
</evidence>
<proteinExistence type="predicted"/>
<feature type="coiled-coil region" evidence="1">
    <location>
        <begin position="368"/>
        <end position="395"/>
    </location>
</feature>
<keyword evidence="3" id="KW-1185">Reference proteome</keyword>
<evidence type="ECO:0000256" key="1">
    <source>
        <dbReference type="SAM" id="Coils"/>
    </source>
</evidence>
<dbReference type="Proteomes" id="UP000237631">
    <property type="component" value="Unassembled WGS sequence"/>
</dbReference>
<comment type="caution">
    <text evidence="2">The sequence shown here is derived from an EMBL/GenBank/DDBJ whole genome shotgun (WGS) entry which is preliminary data.</text>
</comment>
<feature type="coiled-coil region" evidence="1">
    <location>
        <begin position="443"/>
        <end position="470"/>
    </location>
</feature>
<protein>
    <submittedName>
        <fullName evidence="2">Uncharacterized protein</fullName>
    </submittedName>
</protein>
<reference evidence="3" key="1">
    <citation type="journal article" date="2017" name="bioRxiv">
        <title>Conservation of a gene cluster reveals novel cercosporin biosynthetic mechanisms and extends production to the genus Colletotrichum.</title>
        <authorList>
            <person name="de Jonge R."/>
            <person name="Ebert M.K."/>
            <person name="Huitt-Roehl C.R."/>
            <person name="Pal P."/>
            <person name="Suttle J.C."/>
            <person name="Spanner R.E."/>
            <person name="Neubauer J.D."/>
            <person name="Jurick W.M.II."/>
            <person name="Stott K.A."/>
            <person name="Secor G.A."/>
            <person name="Thomma B.P.H.J."/>
            <person name="Van de Peer Y."/>
            <person name="Townsend C.A."/>
            <person name="Bolton M.D."/>
        </authorList>
    </citation>
    <scope>NUCLEOTIDE SEQUENCE [LARGE SCALE GENOMIC DNA]</scope>
    <source>
        <strain evidence="3">CBS538.71</strain>
    </source>
</reference>
<dbReference type="EMBL" id="PNEN01001735">
    <property type="protein sequence ID" value="PPJ51878.1"/>
    <property type="molecule type" value="Genomic_DNA"/>
</dbReference>
<dbReference type="STRING" id="357750.A0A2S6BWM8"/>
<gene>
    <name evidence="2" type="ORF">CBER1_09059</name>
</gene>